<comment type="caution">
    <text evidence="2">The sequence shown here is derived from an EMBL/GenBank/DDBJ whole genome shotgun (WGS) entry which is preliminary data.</text>
</comment>
<feature type="compositionally biased region" description="Basic and acidic residues" evidence="1">
    <location>
        <begin position="420"/>
        <end position="430"/>
    </location>
</feature>
<evidence type="ECO:0000256" key="1">
    <source>
        <dbReference type="SAM" id="MobiDB-lite"/>
    </source>
</evidence>
<dbReference type="Gene3D" id="3.40.720.10">
    <property type="entry name" value="Alkaline Phosphatase, subunit A"/>
    <property type="match status" value="1"/>
</dbReference>
<dbReference type="SUPFAM" id="SSF53649">
    <property type="entry name" value="Alkaline phosphatase-like"/>
    <property type="match status" value="1"/>
</dbReference>
<gene>
    <name evidence="2" type="ORF">WB794_09270</name>
</gene>
<feature type="region of interest" description="Disordered" evidence="1">
    <location>
        <begin position="407"/>
        <end position="430"/>
    </location>
</feature>
<name>A0AAW9R8N3_9GAMM</name>
<dbReference type="Proteomes" id="UP001364472">
    <property type="component" value="Unassembled WGS sequence"/>
</dbReference>
<dbReference type="PROSITE" id="PS51257">
    <property type="entry name" value="PROKAR_LIPOPROTEIN"/>
    <property type="match status" value="1"/>
</dbReference>
<dbReference type="InterPro" id="IPR002591">
    <property type="entry name" value="Phosphodiest/P_Trfase"/>
</dbReference>
<dbReference type="PANTHER" id="PTHR10151:SF120">
    <property type="entry name" value="BIS(5'-ADENOSYL)-TRIPHOSPHATASE"/>
    <property type="match status" value="1"/>
</dbReference>
<dbReference type="EMBL" id="JBBDHC010000012">
    <property type="protein sequence ID" value="MEJ1249859.1"/>
    <property type="molecule type" value="Genomic_DNA"/>
</dbReference>
<sequence length="430" mass="47972">MHSTRRLIRHRALPWLLVVVALLLAACRPAVRSDTTDFRPPPLILVSIDGFHPDYLDPVATPTLRAIAHEGVRARAMRPAFPSLTFPNHYTLVTGLVPDHHGVVHNQMTDPTATDQVFRLSSREAVENPLWWQDGEPIWNTARRAGLRSATMFWPGSEAPIRGHHPHYWRHFDMALPPQDRVAQVLAWLDLPAARRPDFLTLYFDQVDHDAHLHGPDSDEALAAVRRTDTALAGLVAGLKQRGLWETSNLVVVSDHGMAETPPHQVVVIDDHLPAGTYRLVNRGAVAGLEPVAGAEPAFEAALARPIPHAQCWPKARVPERFRFGSHRRIPAWVCLADEGWTIVDRAQLERHPPNPGAHGFDPALESMAAVFIARGPDFRSGFVTETFDNVDVYPLLARLLRIAPEPNDGDPSTTLPMMREGRDFTPNRR</sequence>
<dbReference type="InterPro" id="IPR017850">
    <property type="entry name" value="Alkaline_phosphatase_core_sf"/>
</dbReference>
<accession>A0AAW9R8N3</accession>
<evidence type="ECO:0000313" key="2">
    <source>
        <dbReference type="EMBL" id="MEJ1249859.1"/>
    </source>
</evidence>
<dbReference type="CDD" id="cd16018">
    <property type="entry name" value="Enpp"/>
    <property type="match status" value="1"/>
</dbReference>
<dbReference type="AlphaFoldDB" id="A0AAW9R8N3"/>
<dbReference type="RefSeq" id="WP_337335574.1">
    <property type="nucleotide sequence ID" value="NZ_JBBDHC010000012.1"/>
</dbReference>
<dbReference type="PANTHER" id="PTHR10151">
    <property type="entry name" value="ECTONUCLEOTIDE PYROPHOSPHATASE/PHOSPHODIESTERASE"/>
    <property type="match status" value="1"/>
</dbReference>
<organism evidence="2 3">
    <name type="scientific">Denitratimonas tolerans</name>
    <dbReference type="NCBI Taxonomy" id="1338420"/>
    <lineage>
        <taxon>Bacteria</taxon>
        <taxon>Pseudomonadati</taxon>
        <taxon>Pseudomonadota</taxon>
        <taxon>Gammaproteobacteria</taxon>
        <taxon>Lysobacterales</taxon>
        <taxon>Lysobacteraceae</taxon>
        <taxon>Denitratimonas</taxon>
    </lineage>
</organism>
<keyword evidence="3" id="KW-1185">Reference proteome</keyword>
<dbReference type="Gene3D" id="3.30.1360.180">
    <property type="match status" value="1"/>
</dbReference>
<reference evidence="2 3" key="1">
    <citation type="journal article" date="2016" name="Antonie Van Leeuwenhoek">
        <title>Denitratimonas tolerans gen. nov., sp. nov., a denitrifying bacterium isolated from a bioreactor for tannery wastewater treatment.</title>
        <authorList>
            <person name="Han S.I."/>
            <person name="Kim J.O."/>
            <person name="Lee Y.R."/>
            <person name="Ekpeghere K.I."/>
            <person name="Koh S.C."/>
            <person name="Whang K.S."/>
        </authorList>
    </citation>
    <scope>NUCLEOTIDE SEQUENCE [LARGE SCALE GENOMIC DNA]</scope>
    <source>
        <strain evidence="2 3">KACC 17565</strain>
    </source>
</reference>
<dbReference type="Pfam" id="PF01663">
    <property type="entry name" value="Phosphodiest"/>
    <property type="match status" value="1"/>
</dbReference>
<protein>
    <submittedName>
        <fullName evidence="2">Ectonucleotide pyrophosphatase/phosphodiesterase</fullName>
    </submittedName>
</protein>
<evidence type="ECO:0000313" key="3">
    <source>
        <dbReference type="Proteomes" id="UP001364472"/>
    </source>
</evidence>
<proteinExistence type="predicted"/>
<dbReference type="GO" id="GO:0016787">
    <property type="term" value="F:hydrolase activity"/>
    <property type="evidence" value="ECO:0007669"/>
    <property type="project" value="UniProtKB-ARBA"/>
</dbReference>